<feature type="compositionally biased region" description="Low complexity" evidence="2">
    <location>
        <begin position="491"/>
        <end position="500"/>
    </location>
</feature>
<protein>
    <submittedName>
        <fullName evidence="3">Tetratricopeptide repeat-containing protein</fullName>
    </submittedName>
</protein>
<feature type="repeat" description="TPR" evidence="1">
    <location>
        <begin position="628"/>
        <end position="661"/>
    </location>
</feature>
<dbReference type="Pfam" id="PF14559">
    <property type="entry name" value="TPR_19"/>
    <property type="match status" value="1"/>
</dbReference>
<dbReference type="SMART" id="SM00028">
    <property type="entry name" value="TPR"/>
    <property type="match status" value="4"/>
</dbReference>
<reference evidence="4" key="1">
    <citation type="submission" date="2016-10" db="EMBL/GenBank/DDBJ databases">
        <authorList>
            <person name="Varghese N."/>
            <person name="Submissions S."/>
        </authorList>
    </citation>
    <scope>NUCLEOTIDE SEQUENCE [LARGE SCALE GENOMIC DNA]</scope>
    <source>
        <strain evidence="4">CGMCC 1.11014</strain>
    </source>
</reference>
<evidence type="ECO:0000256" key="1">
    <source>
        <dbReference type="PROSITE-ProRule" id="PRU00339"/>
    </source>
</evidence>
<evidence type="ECO:0000313" key="4">
    <source>
        <dbReference type="Proteomes" id="UP000199391"/>
    </source>
</evidence>
<evidence type="ECO:0000256" key="2">
    <source>
        <dbReference type="SAM" id="MobiDB-lite"/>
    </source>
</evidence>
<dbReference type="InterPro" id="IPR051425">
    <property type="entry name" value="Formin_Homology"/>
</dbReference>
<gene>
    <name evidence="3" type="ORF">SAMN05216552_1023102</name>
</gene>
<dbReference type="Gene3D" id="1.25.40.10">
    <property type="entry name" value="Tetratricopeptide repeat domain"/>
    <property type="match status" value="2"/>
</dbReference>
<accession>A0A1I7L6I9</accession>
<feature type="region of interest" description="Disordered" evidence="2">
    <location>
        <begin position="42"/>
        <end position="111"/>
    </location>
</feature>
<feature type="compositionally biased region" description="Low complexity" evidence="2">
    <location>
        <begin position="721"/>
        <end position="733"/>
    </location>
</feature>
<evidence type="ECO:0000313" key="3">
    <source>
        <dbReference type="EMBL" id="SFV05126.1"/>
    </source>
</evidence>
<proteinExistence type="predicted"/>
<feature type="compositionally biased region" description="Low complexity" evidence="2">
    <location>
        <begin position="393"/>
        <end position="430"/>
    </location>
</feature>
<name>A0A1I7L6I9_9BURK</name>
<feature type="region of interest" description="Disordered" evidence="2">
    <location>
        <begin position="1"/>
        <end position="30"/>
    </location>
</feature>
<dbReference type="PANTHER" id="PTHR45725">
    <property type="entry name" value="FORMIN HOMOLOGY 2 FAMILY MEMBER"/>
    <property type="match status" value="1"/>
</dbReference>
<dbReference type="InterPro" id="IPR011990">
    <property type="entry name" value="TPR-like_helical_dom_sf"/>
</dbReference>
<dbReference type="Proteomes" id="UP000199391">
    <property type="component" value="Unassembled WGS sequence"/>
</dbReference>
<dbReference type="SUPFAM" id="SSF48452">
    <property type="entry name" value="TPR-like"/>
    <property type="match status" value="1"/>
</dbReference>
<dbReference type="PROSITE" id="PS50005">
    <property type="entry name" value="TPR"/>
    <property type="match status" value="1"/>
</dbReference>
<keyword evidence="4" id="KW-1185">Reference proteome</keyword>
<dbReference type="AlphaFoldDB" id="A0A1I7L6I9"/>
<keyword evidence="1" id="KW-0802">TPR repeat</keyword>
<dbReference type="Pfam" id="PF13432">
    <property type="entry name" value="TPR_16"/>
    <property type="match status" value="1"/>
</dbReference>
<dbReference type="EMBL" id="FPBO01000023">
    <property type="protein sequence ID" value="SFV05126.1"/>
    <property type="molecule type" value="Genomic_DNA"/>
</dbReference>
<feature type="compositionally biased region" description="Polar residues" evidence="2">
    <location>
        <begin position="501"/>
        <end position="513"/>
    </location>
</feature>
<organism evidence="3 4">
    <name type="scientific">Pseudoduganella namucuonensis</name>
    <dbReference type="NCBI Taxonomy" id="1035707"/>
    <lineage>
        <taxon>Bacteria</taxon>
        <taxon>Pseudomonadati</taxon>
        <taxon>Pseudomonadota</taxon>
        <taxon>Betaproteobacteria</taxon>
        <taxon>Burkholderiales</taxon>
        <taxon>Oxalobacteraceae</taxon>
        <taxon>Telluria group</taxon>
        <taxon>Pseudoduganella</taxon>
    </lineage>
</organism>
<sequence length="743" mass="74904">MSLLMQALKKAERNRQDALPDEDMLEPPSAAFDDLLALTPQDVIQGRVPPSHAEFTLEPLDEQRPPGSADRRAPRDDKAEEQIPALLPAEEVLHDPTPPQSRREPARGVERPAELSLQELTPLHLDAALSSAEPANPLSPLSTSRPMTLDLELHADATPLALQVGPADKDLADLGAMEYAPPTDAGIHAATRAGSGAAGGFDPDTASASATTTATGAAAVAAKAAGNVGGGTAPHSPSLSASGYRAASAPSTGIGPGGVSAGPVIGAAGEANAGTAGSGSAAATTASTATAAGTAAGASKPPSGAAARARAAAARTAAEQDKVGWDPARVRLAALSTALVLILALFGYIYWRATSSPGPGAALPMVPMPPPNATGAAPALVVTPPAGSPEAIAGSGAPGDPGVPPADAVSPSADAAAGYPPVPAPGAAQPVPSPAPGRPSDVAGAIQGARTPPDADLQRALQQAAAEQAAMAASAAAEGRPPQPGPTHAMPAAQPAQQSPGWSVQAASPSSQPGGDIKVTRSSAPPRISPVLQSGYQAFTAGDLTAAAQHYDAALRQEPNNRDALLGHAAVAVRQNASAQAASTYMRLLELNPSDPDALAGLLSLRPGDTGQSETRMKDLLRRSPDSGPLLFALGNLYARQARWTDAQQAYFRAYSASPDNPDYAFNLAVGLDRLNQRKLALTYYERALALAQAGPAAFDREAVRLRTRQLLAPPAPPAAPANAPAAVPMQPATEAAADGYRP</sequence>
<dbReference type="RefSeq" id="WP_177307426.1">
    <property type="nucleotide sequence ID" value="NZ_FPBO01000023.1"/>
</dbReference>
<feature type="region of interest" description="Disordered" evidence="2">
    <location>
        <begin position="714"/>
        <end position="743"/>
    </location>
</feature>
<feature type="compositionally biased region" description="Low complexity" evidence="2">
    <location>
        <begin position="458"/>
        <end position="477"/>
    </location>
</feature>
<dbReference type="STRING" id="1035707.SAMN05216552_1023102"/>
<feature type="region of interest" description="Disordered" evidence="2">
    <location>
        <begin position="377"/>
        <end position="527"/>
    </location>
</feature>
<dbReference type="InterPro" id="IPR019734">
    <property type="entry name" value="TPR_rpt"/>
</dbReference>
<feature type="compositionally biased region" description="Basic and acidic residues" evidence="2">
    <location>
        <begin position="101"/>
        <end position="111"/>
    </location>
</feature>
<feature type="compositionally biased region" description="Basic and acidic residues" evidence="2">
    <location>
        <begin position="9"/>
        <end position="18"/>
    </location>
</feature>
<feature type="compositionally biased region" description="Basic and acidic residues" evidence="2">
    <location>
        <begin position="61"/>
        <end position="81"/>
    </location>
</feature>
<dbReference type="PANTHER" id="PTHR45725:SF18">
    <property type="entry name" value="ORC1-LIKE AAA ATPASE DOMAIN-CONTAINING PROTEIN"/>
    <property type="match status" value="1"/>
</dbReference>